<name>A0A812QLQ0_9DINO</name>
<sequence>MARMRRALQEELEQEREACSGARCSIEKLQRRYKDACQQWDLATVQVELHWQQLQSIEARNDELTVLASALESEKGRLEQQCKEAYQQRDQAREEAGLHHQHCLQVVTENKKLMDSVAALETANERLAQQLSKLSSQLSELLDAERSGAPALAEELSESACGASDAEILNPSCLILPSLLQYLTVDDLLAWRLTSRQTASPRVLIHHVEEMGRLDRSESILDFSDKLSLAVRDPDAFDAAGREADAEEVKYFECRWWCMCLAKAKWTHFAESDARRIVFANLRDLLGRCSDVDESVRTSAHHIVHNYAAGGLHCVQQVIAEAMLGLMENLLTESAEISEEASTKVQQCSGNLSCVLRALEKPQRQKWVSLLVRVLLGQTSCPKWLINDLKLLWRADDDPGRSYAEAEQQLTLLLKNASADTRSDLSDVLYC</sequence>
<dbReference type="Proteomes" id="UP000604046">
    <property type="component" value="Unassembled WGS sequence"/>
</dbReference>
<comment type="caution">
    <text evidence="2">The sequence shown here is derived from an EMBL/GenBank/DDBJ whole genome shotgun (WGS) entry which is preliminary data.</text>
</comment>
<accession>A0A812QLQ0</accession>
<keyword evidence="1" id="KW-0175">Coiled coil</keyword>
<reference evidence="2" key="1">
    <citation type="submission" date="2021-02" db="EMBL/GenBank/DDBJ databases">
        <authorList>
            <person name="Dougan E. K."/>
            <person name="Rhodes N."/>
            <person name="Thang M."/>
            <person name="Chan C."/>
        </authorList>
    </citation>
    <scope>NUCLEOTIDE SEQUENCE</scope>
</reference>
<keyword evidence="3" id="KW-1185">Reference proteome</keyword>
<evidence type="ECO:0000313" key="3">
    <source>
        <dbReference type="Proteomes" id="UP000604046"/>
    </source>
</evidence>
<protein>
    <submittedName>
        <fullName evidence="2">Uncharacterized protein</fullName>
    </submittedName>
</protein>
<feature type="coiled-coil region" evidence="1">
    <location>
        <begin position="5"/>
        <end position="144"/>
    </location>
</feature>
<dbReference type="EMBL" id="CAJNDS010002253">
    <property type="protein sequence ID" value="CAE7393196.1"/>
    <property type="molecule type" value="Genomic_DNA"/>
</dbReference>
<organism evidence="2 3">
    <name type="scientific">Symbiodinium natans</name>
    <dbReference type="NCBI Taxonomy" id="878477"/>
    <lineage>
        <taxon>Eukaryota</taxon>
        <taxon>Sar</taxon>
        <taxon>Alveolata</taxon>
        <taxon>Dinophyceae</taxon>
        <taxon>Suessiales</taxon>
        <taxon>Symbiodiniaceae</taxon>
        <taxon>Symbiodinium</taxon>
    </lineage>
</organism>
<evidence type="ECO:0000313" key="2">
    <source>
        <dbReference type="EMBL" id="CAE7393196.1"/>
    </source>
</evidence>
<gene>
    <name evidence="2" type="ORF">SNAT2548_LOCUS21428</name>
</gene>
<dbReference type="AlphaFoldDB" id="A0A812QLQ0"/>
<evidence type="ECO:0000256" key="1">
    <source>
        <dbReference type="SAM" id="Coils"/>
    </source>
</evidence>
<proteinExistence type="predicted"/>